<name>A0A7S4FG52_9EUGL</name>
<accession>A0A7S4FG52</accession>
<evidence type="ECO:0000256" key="1">
    <source>
        <dbReference type="SAM" id="MobiDB-lite"/>
    </source>
</evidence>
<sequence length="400" mass="44959">MRSEIEEFLAQRRKMPNPTKPEPRGPLLRRQSHKQMKRLIDAIVETGLVHVQDGAGPFNSIISREGKNGVMADVLKATPELQAVFLKWWENLKEDNPPSSSETPRSSGITKDVYMWVLTRILSFLLTNTEESVTPAQGEREPWMNNDLARIRNVAEIDWNYDAHGHHCVTWTALVDMLYDLSSLWCDVGTTHNVAERSEFLEALYQRVFFVRLPAWTPLSVQNKVTRHLEGFEGSFEEVVVGGSPTKVPSKPGFGGTQSSATSPSAERPLRRYEQILNSIQYNDPASCDHHNLYPSFPYRKLVYPQPIKILKPEDFEVSPLAPEPPVPKTRLPSYSKTLAAVNPKGANAASPRGSFNLNRTPTSARASSHSRWVNPHLDKTPQSARTPGRLPQAPHSFPT</sequence>
<feature type="compositionally biased region" description="Polar residues" evidence="1">
    <location>
        <begin position="354"/>
        <end position="372"/>
    </location>
</feature>
<feature type="region of interest" description="Disordered" evidence="1">
    <location>
        <begin position="10"/>
        <end position="31"/>
    </location>
</feature>
<dbReference type="AlphaFoldDB" id="A0A7S4FG52"/>
<gene>
    <name evidence="2" type="ORF">EGYM00163_LOCUS4971</name>
</gene>
<feature type="region of interest" description="Disordered" evidence="1">
    <location>
        <begin position="246"/>
        <end position="268"/>
    </location>
</feature>
<feature type="region of interest" description="Disordered" evidence="1">
    <location>
        <begin position="343"/>
        <end position="400"/>
    </location>
</feature>
<dbReference type="EMBL" id="HBJA01015617">
    <property type="protein sequence ID" value="CAE0793854.1"/>
    <property type="molecule type" value="Transcribed_RNA"/>
</dbReference>
<protein>
    <submittedName>
        <fullName evidence="2">Uncharacterized protein</fullName>
    </submittedName>
</protein>
<organism evidence="2">
    <name type="scientific">Eutreptiella gymnastica</name>
    <dbReference type="NCBI Taxonomy" id="73025"/>
    <lineage>
        <taxon>Eukaryota</taxon>
        <taxon>Discoba</taxon>
        <taxon>Euglenozoa</taxon>
        <taxon>Euglenida</taxon>
        <taxon>Spirocuta</taxon>
        <taxon>Euglenophyceae</taxon>
        <taxon>Eutreptiales</taxon>
        <taxon>Eutreptiaceae</taxon>
        <taxon>Eutreptiella</taxon>
    </lineage>
</organism>
<reference evidence="2" key="1">
    <citation type="submission" date="2021-01" db="EMBL/GenBank/DDBJ databases">
        <authorList>
            <person name="Corre E."/>
            <person name="Pelletier E."/>
            <person name="Niang G."/>
            <person name="Scheremetjew M."/>
            <person name="Finn R."/>
            <person name="Kale V."/>
            <person name="Holt S."/>
            <person name="Cochrane G."/>
            <person name="Meng A."/>
            <person name="Brown T."/>
            <person name="Cohen L."/>
        </authorList>
    </citation>
    <scope>NUCLEOTIDE SEQUENCE</scope>
    <source>
        <strain evidence="2">CCMP1594</strain>
    </source>
</reference>
<proteinExistence type="predicted"/>
<evidence type="ECO:0000313" key="2">
    <source>
        <dbReference type="EMBL" id="CAE0793854.1"/>
    </source>
</evidence>